<evidence type="ECO:0000256" key="8">
    <source>
        <dbReference type="ARBA" id="ARBA00041437"/>
    </source>
</evidence>
<evidence type="ECO:0000256" key="1">
    <source>
        <dbReference type="ARBA" id="ARBA00004496"/>
    </source>
</evidence>
<dbReference type="Proteomes" id="UP000472265">
    <property type="component" value="Chromosome 19"/>
</dbReference>
<dbReference type="InterPro" id="IPR000010">
    <property type="entry name" value="Cystatin_dom"/>
</dbReference>
<accession>A0A671WCT4</accession>
<evidence type="ECO:0000313" key="11">
    <source>
        <dbReference type="Proteomes" id="UP000472265"/>
    </source>
</evidence>
<evidence type="ECO:0000256" key="3">
    <source>
        <dbReference type="ARBA" id="ARBA00022490"/>
    </source>
</evidence>
<dbReference type="GO" id="GO:0071220">
    <property type="term" value="P:cellular response to bacterial lipoprotein"/>
    <property type="evidence" value="ECO:0007669"/>
    <property type="project" value="UniProtKB-ARBA"/>
</dbReference>
<keyword evidence="11" id="KW-1185">Reference proteome</keyword>
<dbReference type="PANTHER" id="PTHR11414:SF21">
    <property type="entry name" value="CYSTATIN 14A, TANDEM DUPLICATE 1-RELATED"/>
    <property type="match status" value="1"/>
</dbReference>
<dbReference type="GO" id="GO:0005829">
    <property type="term" value="C:cytosol"/>
    <property type="evidence" value="ECO:0007669"/>
    <property type="project" value="TreeGrafter"/>
</dbReference>
<dbReference type="GO" id="GO:0004869">
    <property type="term" value="F:cysteine-type endopeptidase inhibitor activity"/>
    <property type="evidence" value="ECO:0007669"/>
    <property type="project" value="UniProtKB-KW"/>
</dbReference>
<evidence type="ECO:0000256" key="4">
    <source>
        <dbReference type="ARBA" id="ARBA00022690"/>
    </source>
</evidence>
<dbReference type="PRINTS" id="PR00295">
    <property type="entry name" value="STEFINA"/>
</dbReference>
<keyword evidence="3" id="KW-0963">Cytoplasm</keyword>
<proteinExistence type="inferred from homology"/>
<dbReference type="Gene3D" id="3.10.450.10">
    <property type="match status" value="1"/>
</dbReference>
<dbReference type="AlphaFoldDB" id="A0A671WCT4"/>
<reference evidence="10" key="3">
    <citation type="submission" date="2025-09" db="UniProtKB">
        <authorList>
            <consortium name="Ensembl"/>
        </authorList>
    </citation>
    <scope>IDENTIFICATION</scope>
</reference>
<keyword evidence="4" id="KW-0646">Protease inhibitor</keyword>
<dbReference type="FunFam" id="3.10.450.10:FF:000001">
    <property type="entry name" value="Cystatin-A"/>
    <property type="match status" value="1"/>
</dbReference>
<sequence length="157" mass="18036">MSMSSTQHAVEPPSRCIQVWLLCINTCVSDTQLKQLGHKNRKLTSLLNSTELETMADKNCGEWSCTMYTDKETQWICDQVRSLVQEKTSKTYQEYRAVLFRDQLVAGKNFLFKVRVGDRNYIHVQVYQALPCNGGWLQLSGVQEDKTQEDPLEPISN</sequence>
<evidence type="ECO:0000256" key="6">
    <source>
        <dbReference type="ARBA" id="ARBA00022859"/>
    </source>
</evidence>
<dbReference type="InterPro" id="IPR001713">
    <property type="entry name" value="Prot_inh_stefin"/>
</dbReference>
<dbReference type="Pfam" id="PF00031">
    <property type="entry name" value="Cystatin"/>
    <property type="match status" value="1"/>
</dbReference>
<dbReference type="Ensembl" id="ENSSAUT00010036274.1">
    <property type="protein sequence ID" value="ENSSAUP00010034436.1"/>
    <property type="gene ID" value="ENSSAUG00010014586.1"/>
</dbReference>
<dbReference type="PANTHER" id="PTHR11414">
    <property type="entry name" value="CYSTATIN FAMILY MEMBER"/>
    <property type="match status" value="1"/>
</dbReference>
<evidence type="ECO:0000256" key="2">
    <source>
        <dbReference type="ARBA" id="ARBA00009403"/>
    </source>
</evidence>
<dbReference type="SUPFAM" id="SSF54403">
    <property type="entry name" value="Cystatin/monellin"/>
    <property type="match status" value="1"/>
</dbReference>
<evidence type="ECO:0000256" key="5">
    <source>
        <dbReference type="ARBA" id="ARBA00022704"/>
    </source>
</evidence>
<dbReference type="GO" id="GO:0002376">
    <property type="term" value="P:immune system process"/>
    <property type="evidence" value="ECO:0007669"/>
    <property type="project" value="UniProtKB-KW"/>
</dbReference>
<reference evidence="10" key="1">
    <citation type="submission" date="2021-04" db="EMBL/GenBank/DDBJ databases">
        <authorList>
            <consortium name="Wellcome Sanger Institute Data Sharing"/>
        </authorList>
    </citation>
    <scope>NUCLEOTIDE SEQUENCE [LARGE SCALE GENOMIC DNA]</scope>
</reference>
<keyword evidence="5" id="KW-0789">Thiol protease inhibitor</keyword>
<dbReference type="InterPro" id="IPR046350">
    <property type="entry name" value="Cystatin_sf"/>
</dbReference>
<comment type="subcellular location">
    <subcellularLocation>
        <location evidence="1">Cytoplasm</location>
    </subcellularLocation>
</comment>
<keyword evidence="6" id="KW-0391">Immunity</keyword>
<organism evidence="10 11">
    <name type="scientific">Sparus aurata</name>
    <name type="common">Gilthead sea bream</name>
    <dbReference type="NCBI Taxonomy" id="8175"/>
    <lineage>
        <taxon>Eukaryota</taxon>
        <taxon>Metazoa</taxon>
        <taxon>Chordata</taxon>
        <taxon>Craniata</taxon>
        <taxon>Vertebrata</taxon>
        <taxon>Euteleostomi</taxon>
        <taxon>Actinopterygii</taxon>
        <taxon>Neopterygii</taxon>
        <taxon>Teleostei</taxon>
        <taxon>Neoteleostei</taxon>
        <taxon>Acanthomorphata</taxon>
        <taxon>Eupercaria</taxon>
        <taxon>Spariformes</taxon>
        <taxon>Sparidae</taxon>
        <taxon>Sparus</taxon>
    </lineage>
</organism>
<comment type="similarity">
    <text evidence="2">Belongs to the cystatin family.</text>
</comment>
<protein>
    <recommendedName>
        <fullName evidence="7">Cystatin-B</fullName>
    </recommendedName>
    <alternativeName>
        <fullName evidence="8">Stefin-B</fullName>
    </alternativeName>
</protein>
<name>A0A671WCT4_SPAAU</name>
<evidence type="ECO:0000259" key="9">
    <source>
        <dbReference type="Pfam" id="PF00031"/>
    </source>
</evidence>
<evidence type="ECO:0000256" key="7">
    <source>
        <dbReference type="ARBA" id="ARBA00040677"/>
    </source>
</evidence>
<feature type="domain" description="Cystatin" evidence="9">
    <location>
        <begin position="69"/>
        <end position="147"/>
    </location>
</feature>
<dbReference type="GeneTree" id="ENSGT00940000155717"/>
<reference evidence="10" key="2">
    <citation type="submission" date="2025-08" db="UniProtKB">
        <authorList>
            <consortium name="Ensembl"/>
        </authorList>
    </citation>
    <scope>IDENTIFICATION</scope>
</reference>
<dbReference type="InParanoid" id="A0A671WCT4"/>
<evidence type="ECO:0000313" key="10">
    <source>
        <dbReference type="Ensembl" id="ENSSAUP00010034436.1"/>
    </source>
</evidence>